<feature type="transmembrane region" description="Helical" evidence="1">
    <location>
        <begin position="9"/>
        <end position="30"/>
    </location>
</feature>
<evidence type="ECO:0000313" key="3">
    <source>
        <dbReference type="Proteomes" id="UP000190102"/>
    </source>
</evidence>
<feature type="transmembrane region" description="Helical" evidence="1">
    <location>
        <begin position="36"/>
        <end position="56"/>
    </location>
</feature>
<keyword evidence="1" id="KW-0812">Transmembrane</keyword>
<dbReference type="RefSeq" id="WP_078791290.1">
    <property type="nucleotide sequence ID" value="NZ_FUWR01000024.1"/>
</dbReference>
<proteinExistence type="predicted"/>
<dbReference type="EMBL" id="FUWR01000024">
    <property type="protein sequence ID" value="SKA19173.1"/>
    <property type="molecule type" value="Genomic_DNA"/>
</dbReference>
<reference evidence="3" key="1">
    <citation type="submission" date="2017-02" db="EMBL/GenBank/DDBJ databases">
        <authorList>
            <person name="Varghese N."/>
            <person name="Submissions S."/>
        </authorList>
    </citation>
    <scope>NUCLEOTIDE SEQUENCE [LARGE SCALE GENOMIC DNA]</scope>
    <source>
        <strain evidence="3">ATCC BAA-34</strain>
    </source>
</reference>
<evidence type="ECO:0000313" key="2">
    <source>
        <dbReference type="EMBL" id="SKA19173.1"/>
    </source>
</evidence>
<dbReference type="STRING" id="115783.SAMN02745119_03067"/>
<accession>A0A1T4RT92</accession>
<gene>
    <name evidence="2" type="ORF">SAMN02745119_03067</name>
</gene>
<organism evidence="2 3">
    <name type="scientific">Trichlorobacter thiogenes</name>
    <dbReference type="NCBI Taxonomy" id="115783"/>
    <lineage>
        <taxon>Bacteria</taxon>
        <taxon>Pseudomonadati</taxon>
        <taxon>Thermodesulfobacteriota</taxon>
        <taxon>Desulfuromonadia</taxon>
        <taxon>Geobacterales</taxon>
        <taxon>Geobacteraceae</taxon>
        <taxon>Trichlorobacter</taxon>
    </lineage>
</organism>
<sequence length="151" mass="16112">MNTTDNQNLILGIIAGCVAAIVGAIAWALITVATGYQIGWMAVGVGFLVGYSMKYLGKGTTVVFGIIAAVIALVGCVAGNLLTTVILVAKQEHLTVMSVLQNLTPTIVMDLLKETSQPMDLLFYGLAVYEAYKFSFTSEEQEMVTAQPEEN</sequence>
<dbReference type="Proteomes" id="UP000190102">
    <property type="component" value="Unassembled WGS sequence"/>
</dbReference>
<dbReference type="AlphaFoldDB" id="A0A1T4RT92"/>
<keyword evidence="1" id="KW-0472">Membrane</keyword>
<evidence type="ECO:0000256" key="1">
    <source>
        <dbReference type="SAM" id="Phobius"/>
    </source>
</evidence>
<protein>
    <submittedName>
        <fullName evidence="2">Uncharacterized protein</fullName>
    </submittedName>
</protein>
<keyword evidence="1" id="KW-1133">Transmembrane helix</keyword>
<name>A0A1T4RT92_9BACT</name>
<feature type="transmembrane region" description="Helical" evidence="1">
    <location>
        <begin position="63"/>
        <end position="89"/>
    </location>
</feature>
<dbReference type="OrthoDB" id="4333260at2"/>
<keyword evidence="3" id="KW-1185">Reference proteome</keyword>